<accession>A0AAD8ZAT2</accession>
<keyword evidence="2" id="KW-1185">Reference proteome</keyword>
<comment type="caution">
    <text evidence="1">The sequence shown here is derived from an EMBL/GenBank/DDBJ whole genome shotgun (WGS) entry which is preliminary data.</text>
</comment>
<name>A0AAD8ZAT2_9TELE</name>
<gene>
    <name evidence="1" type="ORF">P4O66_001212</name>
</gene>
<dbReference type="Proteomes" id="UP001239994">
    <property type="component" value="Unassembled WGS sequence"/>
</dbReference>
<evidence type="ECO:0000313" key="1">
    <source>
        <dbReference type="EMBL" id="KAK1795730.1"/>
    </source>
</evidence>
<evidence type="ECO:0008006" key="3">
    <source>
        <dbReference type="Google" id="ProtNLM"/>
    </source>
</evidence>
<dbReference type="EMBL" id="JAROKS010000015">
    <property type="protein sequence ID" value="KAK1795730.1"/>
    <property type="molecule type" value="Genomic_DNA"/>
</dbReference>
<organism evidence="1 2">
    <name type="scientific">Electrophorus voltai</name>
    <dbReference type="NCBI Taxonomy" id="2609070"/>
    <lineage>
        <taxon>Eukaryota</taxon>
        <taxon>Metazoa</taxon>
        <taxon>Chordata</taxon>
        <taxon>Craniata</taxon>
        <taxon>Vertebrata</taxon>
        <taxon>Euteleostomi</taxon>
        <taxon>Actinopterygii</taxon>
        <taxon>Neopterygii</taxon>
        <taxon>Teleostei</taxon>
        <taxon>Ostariophysi</taxon>
        <taxon>Gymnotiformes</taxon>
        <taxon>Gymnotoidei</taxon>
        <taxon>Gymnotidae</taxon>
        <taxon>Electrophorus</taxon>
    </lineage>
</organism>
<dbReference type="AlphaFoldDB" id="A0AAD8ZAT2"/>
<sequence length="79" mass="9109">MMNCFEKLDWSSPGCVLSPLFYSLYTYNCVATSSSTIIVKFADDTVVMALSLDNDEKAYLEEIKYLKNWFQKNKSPPKH</sequence>
<reference evidence="1" key="1">
    <citation type="submission" date="2023-03" db="EMBL/GenBank/DDBJ databases">
        <title>Electrophorus voltai genome.</title>
        <authorList>
            <person name="Bian C."/>
        </authorList>
    </citation>
    <scope>NUCLEOTIDE SEQUENCE</scope>
    <source>
        <strain evidence="1">CB-2022</strain>
        <tissue evidence="1">Muscle</tissue>
    </source>
</reference>
<proteinExistence type="predicted"/>
<evidence type="ECO:0000313" key="2">
    <source>
        <dbReference type="Proteomes" id="UP001239994"/>
    </source>
</evidence>
<protein>
    <recommendedName>
        <fullName evidence="3">Reverse transcriptase domain-containing protein</fullName>
    </recommendedName>
</protein>